<reference evidence="4 5" key="1">
    <citation type="submission" date="2019-05" db="EMBL/GenBank/DDBJ databases">
        <title>Ruegeria sp. nov., isolated from tidal flat.</title>
        <authorList>
            <person name="Kim W."/>
        </authorList>
    </citation>
    <scope>NUCLEOTIDE SEQUENCE [LARGE SCALE GENOMIC DNA]</scope>
    <source>
        <strain evidence="4 5">CAU 1488</strain>
    </source>
</reference>
<dbReference type="Proteomes" id="UP001193035">
    <property type="component" value="Unassembled WGS sequence"/>
</dbReference>
<dbReference type="CDD" id="cd17538">
    <property type="entry name" value="REC_D1_PleD-like"/>
    <property type="match status" value="1"/>
</dbReference>
<dbReference type="SMART" id="SM00044">
    <property type="entry name" value="CYCc"/>
    <property type="match status" value="1"/>
</dbReference>
<keyword evidence="1" id="KW-0597">Phosphoprotein</keyword>
<comment type="caution">
    <text evidence="4">The sequence shown here is derived from an EMBL/GenBank/DDBJ whole genome shotgun (WGS) entry which is preliminary data.</text>
</comment>
<dbReference type="Pfam" id="PF00211">
    <property type="entry name" value="Guanylate_cyc"/>
    <property type="match status" value="1"/>
</dbReference>
<dbReference type="InterPro" id="IPR050697">
    <property type="entry name" value="Adenylyl/Guanylyl_Cyclase_3/4"/>
</dbReference>
<proteinExistence type="predicted"/>
<dbReference type="Pfam" id="PF00072">
    <property type="entry name" value="Response_reg"/>
    <property type="match status" value="1"/>
</dbReference>
<dbReference type="SMART" id="SM00448">
    <property type="entry name" value="REC"/>
    <property type="match status" value="1"/>
</dbReference>
<dbReference type="SUPFAM" id="SSF52172">
    <property type="entry name" value="CheY-like"/>
    <property type="match status" value="1"/>
</dbReference>
<dbReference type="CDD" id="cd07302">
    <property type="entry name" value="CHD"/>
    <property type="match status" value="1"/>
</dbReference>
<feature type="domain" description="Response regulatory" evidence="2">
    <location>
        <begin position="6"/>
        <end position="122"/>
    </location>
</feature>
<dbReference type="Gene3D" id="3.40.50.2300">
    <property type="match status" value="1"/>
</dbReference>
<dbReference type="SUPFAM" id="SSF55073">
    <property type="entry name" value="Nucleotide cyclase"/>
    <property type="match status" value="1"/>
</dbReference>
<evidence type="ECO:0000313" key="4">
    <source>
        <dbReference type="EMBL" id="TMV05621.1"/>
    </source>
</evidence>
<keyword evidence="5" id="KW-1185">Reference proteome</keyword>
<dbReference type="RefSeq" id="WP_138844228.1">
    <property type="nucleotide sequence ID" value="NZ_VCPD01000006.1"/>
</dbReference>
<protein>
    <submittedName>
        <fullName evidence="4">Response regulator</fullName>
    </submittedName>
</protein>
<dbReference type="InterPro" id="IPR029787">
    <property type="entry name" value="Nucleotide_cyclase"/>
</dbReference>
<feature type="domain" description="Guanylate cyclase" evidence="3">
    <location>
        <begin position="192"/>
        <end position="323"/>
    </location>
</feature>
<dbReference type="PROSITE" id="PS50125">
    <property type="entry name" value="GUANYLATE_CYCLASE_2"/>
    <property type="match status" value="1"/>
</dbReference>
<dbReference type="InterPro" id="IPR011006">
    <property type="entry name" value="CheY-like_superfamily"/>
</dbReference>
<dbReference type="PANTHER" id="PTHR43081:SF1">
    <property type="entry name" value="ADENYLATE CYCLASE, TERMINAL-DIFFERENTIATION SPECIFIC"/>
    <property type="match status" value="1"/>
</dbReference>
<organism evidence="4 5">
    <name type="scientific">Ruegeria sediminis</name>
    <dbReference type="NCBI Taxonomy" id="2583820"/>
    <lineage>
        <taxon>Bacteria</taxon>
        <taxon>Pseudomonadati</taxon>
        <taxon>Pseudomonadota</taxon>
        <taxon>Alphaproteobacteria</taxon>
        <taxon>Rhodobacterales</taxon>
        <taxon>Roseobacteraceae</taxon>
        <taxon>Ruegeria</taxon>
    </lineage>
</organism>
<dbReference type="InterPro" id="IPR001054">
    <property type="entry name" value="A/G_cyclase"/>
</dbReference>
<dbReference type="InterPro" id="IPR001789">
    <property type="entry name" value="Sig_transdc_resp-reg_receiver"/>
</dbReference>
<dbReference type="EMBL" id="VCPD01000006">
    <property type="protein sequence ID" value="TMV05621.1"/>
    <property type="molecule type" value="Genomic_DNA"/>
</dbReference>
<gene>
    <name evidence="4" type="ORF">FGK63_16390</name>
</gene>
<evidence type="ECO:0000259" key="3">
    <source>
        <dbReference type="PROSITE" id="PS50125"/>
    </source>
</evidence>
<dbReference type="PANTHER" id="PTHR43081">
    <property type="entry name" value="ADENYLATE CYCLASE, TERMINAL-DIFFERENTIATION SPECIFIC-RELATED"/>
    <property type="match status" value="1"/>
</dbReference>
<accession>A0ABY2WV73</accession>
<evidence type="ECO:0000313" key="5">
    <source>
        <dbReference type="Proteomes" id="UP001193035"/>
    </source>
</evidence>
<dbReference type="PROSITE" id="PS50110">
    <property type="entry name" value="RESPONSE_REGULATORY"/>
    <property type="match status" value="1"/>
</dbReference>
<evidence type="ECO:0000256" key="1">
    <source>
        <dbReference type="PROSITE-ProRule" id="PRU00169"/>
    </source>
</evidence>
<name>A0ABY2WV73_9RHOB</name>
<dbReference type="Gene3D" id="3.30.70.1230">
    <property type="entry name" value="Nucleotide cyclase"/>
    <property type="match status" value="1"/>
</dbReference>
<sequence>MRDEPLILVVDDQTDNRRILVARLESQGYATAEAADGAEALRKTRELLPDLILLDVMMPELDGFEVCRRIRADAGLPYIPIVLVTARTDLEDLVTGLDAGANDYLVKPVDHAALTARVRSALRVKALHDTVEEQRAELAGWNAALETKVADQMREIERAGRLRRYLPRQVAEQILAAGDGEDILGGRQTEVAVLFADLRGYTAYSDQYPPETVMAALNAFHRFAGPLIDRHGGTLERYLGDGLVVLFNAPIPCPDPVDRALNLARDMQQGFGPAIGRHQTADFGLGLGIGIAYGTATVGQIGFHGRQDYAAIGSVPNLAARLSDIAGQNQVLVSAATAQRAGQSHALKDLGERSLKGIAEPAAVFELVL</sequence>
<evidence type="ECO:0000259" key="2">
    <source>
        <dbReference type="PROSITE" id="PS50110"/>
    </source>
</evidence>
<feature type="modified residue" description="4-aspartylphosphate" evidence="1">
    <location>
        <position position="55"/>
    </location>
</feature>